<name>A0ABX7BFG5_9PROT</name>
<dbReference type="InterPro" id="IPR037401">
    <property type="entry name" value="SnoaL-like"/>
</dbReference>
<evidence type="ECO:0000313" key="2">
    <source>
        <dbReference type="EMBL" id="QQP91816.1"/>
    </source>
</evidence>
<dbReference type="InterPro" id="IPR032710">
    <property type="entry name" value="NTF2-like_dom_sf"/>
</dbReference>
<organism evidence="2 3">
    <name type="scientific">Skermanella cutis</name>
    <dbReference type="NCBI Taxonomy" id="2775420"/>
    <lineage>
        <taxon>Bacteria</taxon>
        <taxon>Pseudomonadati</taxon>
        <taxon>Pseudomonadota</taxon>
        <taxon>Alphaproteobacteria</taxon>
        <taxon>Rhodospirillales</taxon>
        <taxon>Azospirillaceae</taxon>
        <taxon>Skermanella</taxon>
    </lineage>
</organism>
<gene>
    <name evidence="2" type="ORF">IGS68_11680</name>
</gene>
<dbReference type="RefSeq" id="WP_201080125.1">
    <property type="nucleotide sequence ID" value="NZ_CP067420.1"/>
</dbReference>
<reference evidence="2" key="1">
    <citation type="submission" date="2021-02" db="EMBL/GenBank/DDBJ databases">
        <title>Skermanella TT6 skin isolate.</title>
        <authorList>
            <person name="Lee K."/>
            <person name="Ganzorig M."/>
        </authorList>
    </citation>
    <scope>NUCLEOTIDE SEQUENCE</scope>
    <source>
        <strain evidence="2">TT6</strain>
    </source>
</reference>
<accession>A0ABX7BFG5</accession>
<protein>
    <submittedName>
        <fullName evidence="2">Nuclear transport factor 2 family protein</fullName>
    </submittedName>
</protein>
<dbReference type="SUPFAM" id="SSF54427">
    <property type="entry name" value="NTF2-like"/>
    <property type="match status" value="1"/>
</dbReference>
<dbReference type="EMBL" id="CP067420">
    <property type="protein sequence ID" value="QQP91816.1"/>
    <property type="molecule type" value="Genomic_DNA"/>
</dbReference>
<sequence>MADQGEDDDDAIRTVLRDRAGAIRAKDAGGALAAFAADAVTFDLAPPLAKAGPDALDWSDLEDWFATWRGPIGYELADFSVAVDGDHACCHGFVRISGTKTDGEEVSVWARQTLFLRRFTPSWLIVHEHTSVPFHMDGSYRAAVDLKP</sequence>
<dbReference type="Gene3D" id="3.10.450.50">
    <property type="match status" value="1"/>
</dbReference>
<feature type="domain" description="SnoaL-like" evidence="1">
    <location>
        <begin position="12"/>
        <end position="134"/>
    </location>
</feature>
<dbReference type="Proteomes" id="UP000595197">
    <property type="component" value="Chromosome"/>
</dbReference>
<evidence type="ECO:0000313" key="3">
    <source>
        <dbReference type="Proteomes" id="UP000595197"/>
    </source>
</evidence>
<dbReference type="Pfam" id="PF13474">
    <property type="entry name" value="SnoaL_3"/>
    <property type="match status" value="1"/>
</dbReference>
<proteinExistence type="predicted"/>
<keyword evidence="3" id="KW-1185">Reference proteome</keyword>
<evidence type="ECO:0000259" key="1">
    <source>
        <dbReference type="Pfam" id="PF13474"/>
    </source>
</evidence>